<dbReference type="GO" id="GO:0003676">
    <property type="term" value="F:nucleic acid binding"/>
    <property type="evidence" value="ECO:0007669"/>
    <property type="project" value="InterPro"/>
</dbReference>
<reference evidence="1 2" key="1">
    <citation type="journal article" date="2019" name="Commun. Biol.">
        <title>The bagworm genome reveals a unique fibroin gene that provides high tensile strength.</title>
        <authorList>
            <person name="Kono N."/>
            <person name="Nakamura H."/>
            <person name="Ohtoshi R."/>
            <person name="Tomita M."/>
            <person name="Numata K."/>
            <person name="Arakawa K."/>
        </authorList>
    </citation>
    <scope>NUCLEOTIDE SEQUENCE [LARGE SCALE GENOMIC DNA]</scope>
</reference>
<dbReference type="STRING" id="151549.A0A4C1TRZ4"/>
<name>A0A4C1TRZ4_EUMVA</name>
<dbReference type="InterPro" id="IPR052709">
    <property type="entry name" value="Transposase-MT_Hybrid"/>
</dbReference>
<dbReference type="PANTHER" id="PTHR46060:SF3">
    <property type="entry name" value="PROTEIN GVQW3"/>
    <property type="match status" value="1"/>
</dbReference>
<proteinExistence type="predicted"/>
<keyword evidence="2" id="KW-1185">Reference proteome</keyword>
<dbReference type="OrthoDB" id="10017160at2759"/>
<dbReference type="Gene3D" id="3.30.420.10">
    <property type="entry name" value="Ribonuclease H-like superfamily/Ribonuclease H"/>
    <property type="match status" value="1"/>
</dbReference>
<organism evidence="1 2">
    <name type="scientific">Eumeta variegata</name>
    <name type="common">Bagworm moth</name>
    <name type="synonym">Eumeta japonica</name>
    <dbReference type="NCBI Taxonomy" id="151549"/>
    <lineage>
        <taxon>Eukaryota</taxon>
        <taxon>Metazoa</taxon>
        <taxon>Ecdysozoa</taxon>
        <taxon>Arthropoda</taxon>
        <taxon>Hexapoda</taxon>
        <taxon>Insecta</taxon>
        <taxon>Pterygota</taxon>
        <taxon>Neoptera</taxon>
        <taxon>Endopterygota</taxon>
        <taxon>Lepidoptera</taxon>
        <taxon>Glossata</taxon>
        <taxon>Ditrysia</taxon>
        <taxon>Tineoidea</taxon>
        <taxon>Psychidae</taxon>
        <taxon>Oiketicinae</taxon>
        <taxon>Eumeta</taxon>
    </lineage>
</organism>
<evidence type="ECO:0000313" key="1">
    <source>
        <dbReference type="EMBL" id="GBP16765.1"/>
    </source>
</evidence>
<sequence length="105" mass="12326">MQTMEIMEKVWGKRPRSKILFYHGNASLDTARQTITYLETLGLEILAHPPYSPDLALYDFQLLPKIDEKFREKWFTDAKEVVTVHERVVESVPKYEWTKCPSVVP</sequence>
<dbReference type="PANTHER" id="PTHR46060">
    <property type="entry name" value="MARINER MOS1 TRANSPOSASE-LIKE PROTEIN"/>
    <property type="match status" value="1"/>
</dbReference>
<dbReference type="EMBL" id="BGZK01000081">
    <property type="protein sequence ID" value="GBP16765.1"/>
    <property type="molecule type" value="Genomic_DNA"/>
</dbReference>
<evidence type="ECO:0000313" key="2">
    <source>
        <dbReference type="Proteomes" id="UP000299102"/>
    </source>
</evidence>
<gene>
    <name evidence="1" type="ORF">EVAR_13377_1</name>
</gene>
<comment type="caution">
    <text evidence="1">The sequence shown here is derived from an EMBL/GenBank/DDBJ whole genome shotgun (WGS) entry which is preliminary data.</text>
</comment>
<protein>
    <submittedName>
        <fullName evidence="1">Mariner Mos1 transposase</fullName>
    </submittedName>
</protein>
<dbReference type="Proteomes" id="UP000299102">
    <property type="component" value="Unassembled WGS sequence"/>
</dbReference>
<accession>A0A4C1TRZ4</accession>
<dbReference type="InterPro" id="IPR036397">
    <property type="entry name" value="RNaseH_sf"/>
</dbReference>
<dbReference type="AlphaFoldDB" id="A0A4C1TRZ4"/>